<name>A0A1R3HN90_9ROSI</name>
<keyword evidence="3" id="KW-1185">Reference proteome</keyword>
<proteinExistence type="predicted"/>
<evidence type="ECO:0000313" key="3">
    <source>
        <dbReference type="Proteomes" id="UP000187203"/>
    </source>
</evidence>
<dbReference type="OrthoDB" id="2143914at2759"/>
<dbReference type="Proteomes" id="UP000187203">
    <property type="component" value="Unassembled WGS sequence"/>
</dbReference>
<feature type="region of interest" description="Disordered" evidence="1">
    <location>
        <begin position="26"/>
        <end position="46"/>
    </location>
</feature>
<protein>
    <submittedName>
        <fullName evidence="2">Uncharacterized protein</fullName>
    </submittedName>
</protein>
<dbReference type="EMBL" id="AWUE01019720">
    <property type="protein sequence ID" value="OMO71887.1"/>
    <property type="molecule type" value="Genomic_DNA"/>
</dbReference>
<comment type="caution">
    <text evidence="2">The sequence shown here is derived from an EMBL/GenBank/DDBJ whole genome shotgun (WGS) entry which is preliminary data.</text>
</comment>
<gene>
    <name evidence="2" type="ORF">COLO4_27994</name>
</gene>
<evidence type="ECO:0000313" key="2">
    <source>
        <dbReference type="EMBL" id="OMO71887.1"/>
    </source>
</evidence>
<organism evidence="2 3">
    <name type="scientific">Corchorus olitorius</name>
    <dbReference type="NCBI Taxonomy" id="93759"/>
    <lineage>
        <taxon>Eukaryota</taxon>
        <taxon>Viridiplantae</taxon>
        <taxon>Streptophyta</taxon>
        <taxon>Embryophyta</taxon>
        <taxon>Tracheophyta</taxon>
        <taxon>Spermatophyta</taxon>
        <taxon>Magnoliopsida</taxon>
        <taxon>eudicotyledons</taxon>
        <taxon>Gunneridae</taxon>
        <taxon>Pentapetalae</taxon>
        <taxon>rosids</taxon>
        <taxon>malvids</taxon>
        <taxon>Malvales</taxon>
        <taxon>Malvaceae</taxon>
        <taxon>Grewioideae</taxon>
        <taxon>Apeibeae</taxon>
        <taxon>Corchorus</taxon>
    </lineage>
</organism>
<dbReference type="STRING" id="93759.A0A1R3HN90"/>
<accession>A0A1R3HN90</accession>
<dbReference type="AlphaFoldDB" id="A0A1R3HN90"/>
<sequence>MAQWESARLEAEARLVKESKLVVPPQNQQLLGRPSSVPSSAPPLAGVPTAPRPQCLDVLKAWQGVVTGLFTFNTDNLQSPTSTLNFMENTLPISSSNMGFNDNFVDNSMNIPCEGDGINVKSNQIIIPELKDERLTLDHDHNNSSMGLHEMGYSSEAAWFHDHNMMEAGYSDLMVCDSGDHQQENSSSMVAAPPGENLNGTSYGGSFEENKNYWNSILNLVNTSPSNSPVF</sequence>
<feature type="compositionally biased region" description="Low complexity" evidence="1">
    <location>
        <begin position="34"/>
        <end position="43"/>
    </location>
</feature>
<reference evidence="3" key="1">
    <citation type="submission" date="2013-09" db="EMBL/GenBank/DDBJ databases">
        <title>Corchorus olitorius genome sequencing.</title>
        <authorList>
            <person name="Alam M."/>
            <person name="Haque M.S."/>
            <person name="Islam M.S."/>
            <person name="Emdad E.M."/>
            <person name="Islam M.M."/>
            <person name="Ahmed B."/>
            <person name="Halim A."/>
            <person name="Hossen Q.M.M."/>
            <person name="Hossain M.Z."/>
            <person name="Ahmed R."/>
            <person name="Khan M.M."/>
            <person name="Islam R."/>
            <person name="Rashid M.M."/>
            <person name="Khan S.A."/>
            <person name="Rahman M.S."/>
            <person name="Alam M."/>
            <person name="Yahiya A.S."/>
            <person name="Khan M.S."/>
            <person name="Azam M.S."/>
            <person name="Haque T."/>
            <person name="Lashkar M.Z.H."/>
            <person name="Akhand A.I."/>
            <person name="Morshed G."/>
            <person name="Roy S."/>
            <person name="Uddin K.S."/>
            <person name="Rabeya T."/>
            <person name="Hossain A.S."/>
            <person name="Chowdhury A."/>
            <person name="Snigdha A.R."/>
            <person name="Mortoza M.S."/>
            <person name="Matin S.A."/>
            <person name="Hoque S.M.E."/>
            <person name="Islam M.K."/>
            <person name="Roy D.K."/>
            <person name="Haider R."/>
            <person name="Moosa M.M."/>
            <person name="Elias S.M."/>
            <person name="Hasan A.M."/>
            <person name="Jahan S."/>
            <person name="Shafiuddin M."/>
            <person name="Mahmood N."/>
            <person name="Shommy N.S."/>
        </authorList>
    </citation>
    <scope>NUCLEOTIDE SEQUENCE [LARGE SCALE GENOMIC DNA]</scope>
    <source>
        <strain evidence="3">cv. O-4</strain>
    </source>
</reference>
<evidence type="ECO:0000256" key="1">
    <source>
        <dbReference type="SAM" id="MobiDB-lite"/>
    </source>
</evidence>